<comment type="caution">
    <text evidence="1">The sequence shown here is derived from an EMBL/GenBank/DDBJ whole genome shotgun (WGS) entry which is preliminary data.</text>
</comment>
<accession>A0A132A2V4</accession>
<gene>
    <name evidence="1" type="ORF">QR98_0038200</name>
</gene>
<reference evidence="1 2" key="1">
    <citation type="journal article" date="2015" name="Parasit. Vectors">
        <title>Draft genome of the scabies mite.</title>
        <authorList>
            <person name="Rider S.D.Jr."/>
            <person name="Morgan M.S."/>
            <person name="Arlian L.G."/>
        </authorList>
    </citation>
    <scope>NUCLEOTIDE SEQUENCE [LARGE SCALE GENOMIC DNA]</scope>
    <source>
        <strain evidence="1">Arlian Lab</strain>
    </source>
</reference>
<dbReference type="EMBL" id="JXLN01010230">
    <property type="protein sequence ID" value="KPM05358.1"/>
    <property type="molecule type" value="Genomic_DNA"/>
</dbReference>
<protein>
    <submittedName>
        <fullName evidence="1">Uncharacterized protein</fullName>
    </submittedName>
</protein>
<organism evidence="1 2">
    <name type="scientific">Sarcoptes scabiei</name>
    <name type="common">Itch mite</name>
    <name type="synonym">Acarus scabiei</name>
    <dbReference type="NCBI Taxonomy" id="52283"/>
    <lineage>
        <taxon>Eukaryota</taxon>
        <taxon>Metazoa</taxon>
        <taxon>Ecdysozoa</taxon>
        <taxon>Arthropoda</taxon>
        <taxon>Chelicerata</taxon>
        <taxon>Arachnida</taxon>
        <taxon>Acari</taxon>
        <taxon>Acariformes</taxon>
        <taxon>Sarcoptiformes</taxon>
        <taxon>Astigmata</taxon>
        <taxon>Psoroptidia</taxon>
        <taxon>Sarcoptoidea</taxon>
        <taxon>Sarcoptidae</taxon>
        <taxon>Sarcoptinae</taxon>
        <taxon>Sarcoptes</taxon>
    </lineage>
</organism>
<dbReference type="VEuPathDB" id="VectorBase:SSCA007178"/>
<name>A0A132A2V4_SARSC</name>
<evidence type="ECO:0000313" key="1">
    <source>
        <dbReference type="EMBL" id="KPM05358.1"/>
    </source>
</evidence>
<dbReference type="Proteomes" id="UP000616769">
    <property type="component" value="Unassembled WGS sequence"/>
</dbReference>
<sequence>MNGALTYISLSVESYGPYSIDIFKMRLLRFKSNSIAENSGKTIKSIPQRITLNAWRISKCVESVSSFDLKSIN</sequence>
<evidence type="ECO:0000313" key="2">
    <source>
        <dbReference type="Proteomes" id="UP000616769"/>
    </source>
</evidence>
<proteinExistence type="predicted"/>
<dbReference type="AlphaFoldDB" id="A0A132A2V4"/>